<proteinExistence type="predicted"/>
<reference evidence="2 3" key="1">
    <citation type="submission" date="2017-04" db="EMBL/GenBank/DDBJ databases">
        <authorList>
            <person name="Afonso C.L."/>
            <person name="Miller P.J."/>
            <person name="Scott M.A."/>
            <person name="Spackman E."/>
            <person name="Goraichik I."/>
            <person name="Dimitrov K.M."/>
            <person name="Suarez D.L."/>
            <person name="Swayne D.E."/>
        </authorList>
    </citation>
    <scope>NUCLEOTIDE SEQUENCE [LARGE SCALE GENOMIC DNA]</scope>
    <source>
        <strain evidence="2 3">DSM 12816</strain>
    </source>
</reference>
<evidence type="ECO:0000256" key="1">
    <source>
        <dbReference type="SAM" id="MobiDB-lite"/>
    </source>
</evidence>
<dbReference type="EMBL" id="FWXW01000003">
    <property type="protein sequence ID" value="SMC55841.1"/>
    <property type="molecule type" value="Genomic_DNA"/>
</dbReference>
<dbReference type="STRING" id="1122930.SAMN02745168_1508"/>
<name>A0A1W2A5Y9_9FIRM</name>
<dbReference type="Pfam" id="PF07454">
    <property type="entry name" value="SpoIIP"/>
    <property type="match status" value="1"/>
</dbReference>
<dbReference type="NCBIfam" id="TIGR02867">
    <property type="entry name" value="spore_II_P"/>
    <property type="match status" value="1"/>
</dbReference>
<sequence>MQKHGKKKTVKSGRTRTGLRRVLSLIAAAATLLVFYALSGTPAAETVWKAAAGSELLIDTVLGAELGKPGDRGDLWESLGFLRALAVSESAVFLDGRKAVAAYWETELAQNTNPPESEGEENDKDPLITDSPVAETPAPGTIVERTLIPVSGEGYEVADGIYVNNQTSQSIDIAALLKAGPGIVFGKTEPQVLVIHTHGSEAYTPDGEDVYMPTDPDRTEDMRYNVVRVGDEITETLEKAGISVVHDRALYDYPSYSGSYTRSLAAIETYLKKYPSIQFVFDIHRDALEADDGTVYKVVSTQNGEKVAQVMFVVGTNDSGLEHPKWKENLKLALCLQAALNKEYPTLMRPVSLRTARFNQHATTGSLIVEVGSSGNTLQEALASARLFAACVAEVLKSLK</sequence>
<protein>
    <submittedName>
        <fullName evidence="2">Stage II sporulation protein P</fullName>
    </submittedName>
</protein>
<dbReference type="InterPro" id="IPR010897">
    <property type="entry name" value="Spore_II_P"/>
</dbReference>
<evidence type="ECO:0000313" key="2">
    <source>
        <dbReference type="EMBL" id="SMC55841.1"/>
    </source>
</evidence>
<dbReference type="OrthoDB" id="1633470at2"/>
<dbReference type="Proteomes" id="UP000192790">
    <property type="component" value="Unassembled WGS sequence"/>
</dbReference>
<evidence type="ECO:0000313" key="3">
    <source>
        <dbReference type="Proteomes" id="UP000192790"/>
    </source>
</evidence>
<dbReference type="AlphaFoldDB" id="A0A1W2A5Y9"/>
<keyword evidence="3" id="KW-1185">Reference proteome</keyword>
<gene>
    <name evidence="2" type="ORF">SAMN02745168_1508</name>
</gene>
<feature type="region of interest" description="Disordered" evidence="1">
    <location>
        <begin position="109"/>
        <end position="139"/>
    </location>
</feature>
<dbReference type="RefSeq" id="WP_084234120.1">
    <property type="nucleotide sequence ID" value="NZ_FWXW01000003.1"/>
</dbReference>
<accession>A0A1W2A5Y9</accession>
<organism evidence="2 3">
    <name type="scientific">Papillibacter cinnamivorans DSM 12816</name>
    <dbReference type="NCBI Taxonomy" id="1122930"/>
    <lineage>
        <taxon>Bacteria</taxon>
        <taxon>Bacillati</taxon>
        <taxon>Bacillota</taxon>
        <taxon>Clostridia</taxon>
        <taxon>Eubacteriales</taxon>
        <taxon>Oscillospiraceae</taxon>
        <taxon>Papillibacter</taxon>
    </lineage>
</organism>